<gene>
    <name evidence="5" type="ORF">US45_C0058G0001</name>
</gene>
<dbReference type="GO" id="GO:0035269">
    <property type="term" value="P:protein O-linked glycosylation via mannose"/>
    <property type="evidence" value="ECO:0007669"/>
    <property type="project" value="TreeGrafter"/>
</dbReference>
<name>A0A0G0GIB2_9BACT</name>
<dbReference type="InterPro" id="IPR029044">
    <property type="entry name" value="Nucleotide-diphossugar_trans"/>
</dbReference>
<dbReference type="GO" id="GO:0006488">
    <property type="term" value="P:dolichol-linked oligosaccharide biosynthetic process"/>
    <property type="evidence" value="ECO:0007669"/>
    <property type="project" value="TreeGrafter"/>
</dbReference>
<comment type="similarity">
    <text evidence="1">Belongs to the glycosyltransferase 2 family.</text>
</comment>
<dbReference type="GO" id="GO:0016020">
    <property type="term" value="C:membrane"/>
    <property type="evidence" value="ECO:0007669"/>
    <property type="project" value="GOC"/>
</dbReference>
<dbReference type="InterPro" id="IPR039528">
    <property type="entry name" value="DPM1-like"/>
</dbReference>
<dbReference type="EMBL" id="LBTA01000058">
    <property type="protein sequence ID" value="KKQ29712.1"/>
    <property type="molecule type" value="Genomic_DNA"/>
</dbReference>
<dbReference type="AlphaFoldDB" id="A0A0G0GIB2"/>
<dbReference type="InterPro" id="IPR001173">
    <property type="entry name" value="Glyco_trans_2-like"/>
</dbReference>
<keyword evidence="3 5" id="KW-0808">Transferase</keyword>
<dbReference type="GO" id="GO:0004582">
    <property type="term" value="F:dolichyl-phosphate beta-D-mannosyltransferase activity"/>
    <property type="evidence" value="ECO:0007669"/>
    <property type="project" value="InterPro"/>
</dbReference>
<evidence type="ECO:0000256" key="3">
    <source>
        <dbReference type="ARBA" id="ARBA00022679"/>
    </source>
</evidence>
<accession>A0A0G0GIB2</accession>
<dbReference type="Gene3D" id="3.90.550.10">
    <property type="entry name" value="Spore Coat Polysaccharide Biosynthesis Protein SpsA, Chain A"/>
    <property type="match status" value="1"/>
</dbReference>
<proteinExistence type="inferred from homology"/>
<evidence type="ECO:0000259" key="4">
    <source>
        <dbReference type="Pfam" id="PF00535"/>
    </source>
</evidence>
<evidence type="ECO:0000313" key="5">
    <source>
        <dbReference type="EMBL" id="KKQ29712.1"/>
    </source>
</evidence>
<dbReference type="Proteomes" id="UP000034701">
    <property type="component" value="Unassembled WGS sequence"/>
</dbReference>
<sequence>MKLSLVIPTYNEKENIPKLILELEKEFDQNKINAEIIVVDDNSPDGTGKILENLRTKHQNLKIVHRQGKLGLSSAITEGFKIAEGDIFGVMDADLSHPVEKICEMYQT</sequence>
<feature type="domain" description="Glycosyltransferase 2-like" evidence="4">
    <location>
        <begin position="4"/>
        <end position="107"/>
    </location>
</feature>
<comment type="caution">
    <text evidence="5">The sequence shown here is derived from an EMBL/GenBank/DDBJ whole genome shotgun (WGS) entry which is preliminary data.</text>
</comment>
<feature type="non-terminal residue" evidence="5">
    <location>
        <position position="108"/>
    </location>
</feature>
<protein>
    <submittedName>
        <fullName evidence="5">Glycosyl transferase, family 2</fullName>
    </submittedName>
</protein>
<dbReference type="Pfam" id="PF00535">
    <property type="entry name" value="Glycos_transf_2"/>
    <property type="match status" value="1"/>
</dbReference>
<reference evidence="5 6" key="1">
    <citation type="journal article" date="2015" name="Nature">
        <title>rRNA introns, odd ribosomes, and small enigmatic genomes across a large radiation of phyla.</title>
        <authorList>
            <person name="Brown C.T."/>
            <person name="Hug L.A."/>
            <person name="Thomas B.C."/>
            <person name="Sharon I."/>
            <person name="Castelle C.J."/>
            <person name="Singh A."/>
            <person name="Wilkins M.J."/>
            <person name="Williams K.H."/>
            <person name="Banfield J.F."/>
        </authorList>
    </citation>
    <scope>NUCLEOTIDE SEQUENCE [LARGE SCALE GENOMIC DNA]</scope>
</reference>
<keyword evidence="2" id="KW-0328">Glycosyltransferase</keyword>
<evidence type="ECO:0000313" key="6">
    <source>
        <dbReference type="Proteomes" id="UP000034701"/>
    </source>
</evidence>
<dbReference type="PANTHER" id="PTHR43398:SF1">
    <property type="entry name" value="DOLICHOL-PHOSPHATE MANNOSYLTRANSFERASE SUBUNIT 1"/>
    <property type="match status" value="1"/>
</dbReference>
<dbReference type="PANTHER" id="PTHR43398">
    <property type="entry name" value="DOLICHOL-PHOSPHATE MANNOSYLTRANSFERASE SUBUNIT 1"/>
    <property type="match status" value="1"/>
</dbReference>
<evidence type="ECO:0000256" key="1">
    <source>
        <dbReference type="ARBA" id="ARBA00006739"/>
    </source>
</evidence>
<evidence type="ECO:0000256" key="2">
    <source>
        <dbReference type="ARBA" id="ARBA00022676"/>
    </source>
</evidence>
<organism evidence="5 6">
    <name type="scientific">Candidatus Nomurabacteria bacterium GW2011_GWA1_37_20</name>
    <dbReference type="NCBI Taxonomy" id="1618729"/>
    <lineage>
        <taxon>Bacteria</taxon>
        <taxon>Candidatus Nomuraibacteriota</taxon>
    </lineage>
</organism>
<dbReference type="GO" id="GO:0006506">
    <property type="term" value="P:GPI anchor biosynthetic process"/>
    <property type="evidence" value="ECO:0007669"/>
    <property type="project" value="TreeGrafter"/>
</dbReference>
<dbReference type="SUPFAM" id="SSF53448">
    <property type="entry name" value="Nucleotide-diphospho-sugar transferases"/>
    <property type="match status" value="1"/>
</dbReference>